<keyword evidence="9" id="KW-1185">Reference proteome</keyword>
<evidence type="ECO:0000256" key="2">
    <source>
        <dbReference type="ARBA" id="ARBA00022490"/>
    </source>
</evidence>
<evidence type="ECO:0000256" key="1">
    <source>
        <dbReference type="ARBA" id="ARBA00007404"/>
    </source>
</evidence>
<dbReference type="PROSITE" id="PS50126">
    <property type="entry name" value="S1"/>
    <property type="match status" value="1"/>
</dbReference>
<comment type="function">
    <text evidence="6">Involved in mRNA degradation. Catalyzes the phosphorolysis of single-stranded polyribonucleotides processively in the 3'- to 5'-direction.</text>
</comment>
<feature type="binding site" evidence="6">
    <location>
        <position position="491"/>
    </location>
    <ligand>
        <name>Mg(2+)</name>
        <dbReference type="ChEBI" id="CHEBI:18420"/>
    </ligand>
</feature>
<gene>
    <name evidence="6 8" type="primary">pnp</name>
    <name evidence="8" type="ORF">OIN60_11995</name>
</gene>
<keyword evidence="3 6" id="KW-0808">Transferase</keyword>
<dbReference type="NCBIfam" id="TIGR03591">
    <property type="entry name" value="polynuc_phos"/>
    <property type="match status" value="1"/>
</dbReference>
<dbReference type="InterPro" id="IPR012162">
    <property type="entry name" value="PNPase"/>
</dbReference>
<dbReference type="SUPFAM" id="SSF54791">
    <property type="entry name" value="Eukaryotic type KH-domain (KH-domain type I)"/>
    <property type="match status" value="1"/>
</dbReference>
<reference evidence="8 9" key="1">
    <citation type="submission" date="2022-10" db="EMBL/GenBank/DDBJ databases">
        <title>Paenibacillus description and whole genome data of maize root bacterial community.</title>
        <authorList>
            <person name="Marton D."/>
            <person name="Farkas M."/>
            <person name="Cserhati M."/>
        </authorList>
    </citation>
    <scope>NUCLEOTIDE SEQUENCE [LARGE SCALE GENOMIC DNA]</scope>
    <source>
        <strain evidence="8 9">P96</strain>
    </source>
</reference>
<evidence type="ECO:0000256" key="3">
    <source>
        <dbReference type="ARBA" id="ARBA00022679"/>
    </source>
</evidence>
<dbReference type="RefSeq" id="WP_305755092.1">
    <property type="nucleotide sequence ID" value="NZ_JAPCKK010000016.1"/>
</dbReference>
<feature type="domain" description="S1 motif" evidence="7">
    <location>
        <begin position="621"/>
        <end position="689"/>
    </location>
</feature>
<dbReference type="InterPro" id="IPR004087">
    <property type="entry name" value="KH_dom"/>
</dbReference>
<dbReference type="EC" id="2.7.7.8" evidence="6"/>
<keyword evidence="6" id="KW-0460">Magnesium</keyword>
<dbReference type="EMBL" id="JAPCKK010000016">
    <property type="protein sequence ID" value="MDP4097492.1"/>
    <property type="molecule type" value="Genomic_DNA"/>
</dbReference>
<dbReference type="CDD" id="cd11364">
    <property type="entry name" value="RNase_PH_PNPase_2"/>
    <property type="match status" value="1"/>
</dbReference>
<dbReference type="InterPro" id="IPR004088">
    <property type="entry name" value="KH_dom_type_1"/>
</dbReference>
<dbReference type="CDD" id="cd04472">
    <property type="entry name" value="S1_PNPase"/>
    <property type="match status" value="1"/>
</dbReference>
<dbReference type="PANTHER" id="PTHR11252">
    <property type="entry name" value="POLYRIBONUCLEOTIDE NUCLEOTIDYLTRANSFERASE"/>
    <property type="match status" value="1"/>
</dbReference>
<dbReference type="Gene3D" id="3.30.230.70">
    <property type="entry name" value="GHMP Kinase, N-terminal domain"/>
    <property type="match status" value="2"/>
</dbReference>
<evidence type="ECO:0000313" key="9">
    <source>
        <dbReference type="Proteomes" id="UP001241848"/>
    </source>
</evidence>
<dbReference type="Pfam" id="PF03725">
    <property type="entry name" value="RNase_PH_C"/>
    <property type="match status" value="2"/>
</dbReference>
<dbReference type="SUPFAM" id="SSF54211">
    <property type="entry name" value="Ribosomal protein S5 domain 2-like"/>
    <property type="match status" value="2"/>
</dbReference>
<dbReference type="Pfam" id="PF03726">
    <property type="entry name" value="PNPase"/>
    <property type="match status" value="1"/>
</dbReference>
<dbReference type="SMART" id="SM00316">
    <property type="entry name" value="S1"/>
    <property type="match status" value="1"/>
</dbReference>
<dbReference type="Pfam" id="PF00013">
    <property type="entry name" value="KH_1"/>
    <property type="match status" value="1"/>
</dbReference>
<evidence type="ECO:0000256" key="4">
    <source>
        <dbReference type="ARBA" id="ARBA00022695"/>
    </source>
</evidence>
<evidence type="ECO:0000259" key="7">
    <source>
        <dbReference type="PROSITE" id="PS50126"/>
    </source>
</evidence>
<dbReference type="PIRSF" id="PIRSF005499">
    <property type="entry name" value="PNPase"/>
    <property type="match status" value="1"/>
</dbReference>
<dbReference type="InterPro" id="IPR012340">
    <property type="entry name" value="NA-bd_OB-fold"/>
</dbReference>
<dbReference type="InterPro" id="IPR036345">
    <property type="entry name" value="ExoRNase_PH_dom2_sf"/>
</dbReference>
<dbReference type="Pfam" id="PF00575">
    <property type="entry name" value="S1"/>
    <property type="match status" value="1"/>
</dbReference>
<dbReference type="InterPro" id="IPR003029">
    <property type="entry name" value="S1_domain"/>
</dbReference>
<keyword evidence="2 6" id="KW-0963">Cytoplasm</keyword>
<comment type="catalytic activity">
    <reaction evidence="6">
        <text>RNA(n+1) + phosphate = RNA(n) + a ribonucleoside 5'-diphosphate</text>
        <dbReference type="Rhea" id="RHEA:22096"/>
        <dbReference type="Rhea" id="RHEA-COMP:14527"/>
        <dbReference type="Rhea" id="RHEA-COMP:17342"/>
        <dbReference type="ChEBI" id="CHEBI:43474"/>
        <dbReference type="ChEBI" id="CHEBI:57930"/>
        <dbReference type="ChEBI" id="CHEBI:140395"/>
        <dbReference type="EC" id="2.7.7.8"/>
    </reaction>
</comment>
<feature type="binding site" evidence="6">
    <location>
        <position position="485"/>
    </location>
    <ligand>
        <name>Mg(2+)</name>
        <dbReference type="ChEBI" id="CHEBI:18420"/>
    </ligand>
</feature>
<dbReference type="Gene3D" id="2.40.50.140">
    <property type="entry name" value="Nucleic acid-binding proteins"/>
    <property type="match status" value="1"/>
</dbReference>
<comment type="subcellular location">
    <subcellularLocation>
        <location evidence="6">Cytoplasm</location>
    </subcellularLocation>
</comment>
<dbReference type="SUPFAM" id="SSF55666">
    <property type="entry name" value="Ribonuclease PH domain 2-like"/>
    <property type="match status" value="2"/>
</dbReference>
<dbReference type="InterPro" id="IPR015848">
    <property type="entry name" value="PNPase_PH_RNA-bd_bac/org-type"/>
</dbReference>
<dbReference type="CDD" id="cd11363">
    <property type="entry name" value="RNase_PH_PNPase_1"/>
    <property type="match status" value="1"/>
</dbReference>
<organism evidence="8 9">
    <name type="scientific">Paenibacillus zeirhizosphaerae</name>
    <dbReference type="NCBI Taxonomy" id="2987519"/>
    <lineage>
        <taxon>Bacteria</taxon>
        <taxon>Bacillati</taxon>
        <taxon>Bacillota</taxon>
        <taxon>Bacilli</taxon>
        <taxon>Bacillales</taxon>
        <taxon>Paenibacillaceae</taxon>
        <taxon>Paenibacillus</taxon>
    </lineage>
</organism>
<dbReference type="PANTHER" id="PTHR11252:SF0">
    <property type="entry name" value="POLYRIBONUCLEOTIDE NUCLEOTIDYLTRANSFERASE 1, MITOCHONDRIAL"/>
    <property type="match status" value="1"/>
</dbReference>
<protein>
    <recommendedName>
        <fullName evidence="6">Polyribonucleotide nucleotidyltransferase</fullName>
        <ecNumber evidence="6">2.7.7.8</ecNumber>
    </recommendedName>
    <alternativeName>
        <fullName evidence="6">Polynucleotide phosphorylase</fullName>
        <shortName evidence="6">PNPase</shortName>
    </alternativeName>
</protein>
<dbReference type="CDD" id="cd02393">
    <property type="entry name" value="KH-I_PNPase"/>
    <property type="match status" value="1"/>
</dbReference>
<dbReference type="Pfam" id="PF01138">
    <property type="entry name" value="RNase_PH"/>
    <property type="match status" value="2"/>
</dbReference>
<dbReference type="GO" id="GO:0004654">
    <property type="term" value="F:polyribonucleotide nucleotidyltransferase activity"/>
    <property type="evidence" value="ECO:0007669"/>
    <property type="project" value="UniProtKB-EC"/>
</dbReference>
<dbReference type="SUPFAM" id="SSF50249">
    <property type="entry name" value="Nucleic acid-binding proteins"/>
    <property type="match status" value="1"/>
</dbReference>
<comment type="cofactor">
    <cofactor evidence="6">
        <name>Mg(2+)</name>
        <dbReference type="ChEBI" id="CHEBI:18420"/>
    </cofactor>
</comment>
<dbReference type="SUPFAM" id="SSF46915">
    <property type="entry name" value="Polynucleotide phosphorylase/guanosine pentaphosphate synthase (PNPase/GPSI), domain 3"/>
    <property type="match status" value="1"/>
</dbReference>
<keyword evidence="4 6" id="KW-0548">Nucleotidyltransferase</keyword>
<evidence type="ECO:0000256" key="6">
    <source>
        <dbReference type="HAMAP-Rule" id="MF_01595"/>
    </source>
</evidence>
<evidence type="ECO:0000256" key="5">
    <source>
        <dbReference type="ARBA" id="ARBA00022884"/>
    </source>
</evidence>
<evidence type="ECO:0000313" key="8">
    <source>
        <dbReference type="EMBL" id="MDP4097492.1"/>
    </source>
</evidence>
<dbReference type="SMART" id="SM00322">
    <property type="entry name" value="KH"/>
    <property type="match status" value="1"/>
</dbReference>
<dbReference type="InterPro" id="IPR020568">
    <property type="entry name" value="Ribosomal_Su5_D2-typ_SF"/>
</dbReference>
<dbReference type="Proteomes" id="UP001241848">
    <property type="component" value="Unassembled WGS sequence"/>
</dbReference>
<accession>A0ABT9FRY8</accession>
<dbReference type="Gene3D" id="3.30.1370.10">
    <property type="entry name" value="K Homology domain, type 1"/>
    <property type="match status" value="1"/>
</dbReference>
<dbReference type="InterPro" id="IPR027408">
    <property type="entry name" value="PNPase/RNase_PH_dom_sf"/>
</dbReference>
<comment type="similarity">
    <text evidence="1 6">Belongs to the polyribonucleotide nucleotidyltransferase family.</text>
</comment>
<dbReference type="InterPro" id="IPR001247">
    <property type="entry name" value="ExoRNase_PH_dom1"/>
</dbReference>
<dbReference type="PROSITE" id="PS50084">
    <property type="entry name" value="KH_TYPE_1"/>
    <property type="match status" value="1"/>
</dbReference>
<dbReference type="InterPro" id="IPR015847">
    <property type="entry name" value="ExoRNase_PH_dom2"/>
</dbReference>
<dbReference type="NCBIfam" id="NF008805">
    <property type="entry name" value="PRK11824.1"/>
    <property type="match status" value="1"/>
</dbReference>
<keyword evidence="5 6" id="KW-0694">RNA-binding</keyword>
<comment type="caution">
    <text evidence="8">The sequence shown here is derived from an EMBL/GenBank/DDBJ whole genome shotgun (WGS) entry which is preliminary data.</text>
</comment>
<name>A0ABT9FRY8_9BACL</name>
<sequence length="700" mass="76816">MEQRVEMQLGGRQLVLETGRLAKQANAAVMVRYGDTAVLCTVTASSEPKDLDFFPLTVNYEERLYAVGKIPGGFIKREGRPSEKAILASRLTDRPIRPLFPEGFRNDVQVLNLVMSVDQDCEPQIAAMIGTSAALSISDVPFNGPIGGVAVGRVDGQFIINPTIEQQEVSDLYLVVAGTRDAIMMVEAEANEIPEDTILEAIMFGHDEIKNIVTSIEELVKIAGKEKMQVKLHAVNETVNQEVRDYAGARLVEAVKIEEKHARQNAIDVINEETVAYFEEKYIDTPALLKDVNEVLYDIVKEEVRRLITHDKVRPDGRKLDEIRPIESDTGLLPRTHGSGLFTRGQTQALSVCTLGALGDVQILDGISLEESKRFMHHYNFPPFSVGEARPLRAPGRREIGHGALGERALAKVIPSESEFPYTIRLVSEVIESNGSTSQASICASTLALMDAGVPIKAPVAGVAMGLIKDNEHVSILTDIQGMEDHLGDMDFKVAGTAEGVTAIQMDIKIDGIDREILQDALTQAKEGRMFILNKMMEAIKVPREQLSPYAPKIITMYINPDKIRDVIGAGGKIINKIIEETGVKIDIEQDGRVFIASSNQEMNEKARSIIEGIVKEVVVGEIYIGTVRRIEKFGAFVEILPGKDGLVHISQLSTDRVGKVEDVVAIGDTITVKVTEIDQQGRVNLSRKAVLTAEQQPAE</sequence>
<dbReference type="HAMAP" id="MF_01595">
    <property type="entry name" value="PNPase"/>
    <property type="match status" value="1"/>
</dbReference>
<keyword evidence="6" id="KW-0479">Metal-binding</keyword>
<dbReference type="InterPro" id="IPR036456">
    <property type="entry name" value="PNPase_PH_RNA-bd_sf"/>
</dbReference>
<proteinExistence type="inferred from homology"/>
<dbReference type="InterPro" id="IPR036612">
    <property type="entry name" value="KH_dom_type_1_sf"/>
</dbReference>